<comment type="caution">
    <text evidence="1">The sequence shown here is derived from an EMBL/GenBank/DDBJ whole genome shotgun (WGS) entry which is preliminary data.</text>
</comment>
<evidence type="ECO:0000313" key="1">
    <source>
        <dbReference type="EMBL" id="GLO65230.1"/>
    </source>
</evidence>
<name>A0ABQ5TJC7_9BACI</name>
<dbReference type="Proteomes" id="UP001275436">
    <property type="component" value="Unassembled WGS sequence"/>
</dbReference>
<proteinExistence type="predicted"/>
<dbReference type="EMBL" id="BSKO01000001">
    <property type="protein sequence ID" value="GLO65230.1"/>
    <property type="molecule type" value="Genomic_DNA"/>
</dbReference>
<sequence>MEKIEEKFGYIPQEYLDFNNAIVALNGLESTLESSLSSGIIVEKDILEINKLRISIRNILTTTMRKMSNKK</sequence>
<protein>
    <submittedName>
        <fullName evidence="1">Uncharacterized protein</fullName>
    </submittedName>
</protein>
<organism evidence="1 2">
    <name type="scientific">Oceanobacillus kimchii</name>
    <dbReference type="NCBI Taxonomy" id="746691"/>
    <lineage>
        <taxon>Bacteria</taxon>
        <taxon>Bacillati</taxon>
        <taxon>Bacillota</taxon>
        <taxon>Bacilli</taxon>
        <taxon>Bacillales</taxon>
        <taxon>Bacillaceae</taxon>
        <taxon>Oceanobacillus</taxon>
    </lineage>
</organism>
<reference evidence="1 2" key="1">
    <citation type="submission" date="2023-02" db="EMBL/GenBank/DDBJ databases">
        <title>Oceanobacillus kimchii IFOP_LL358 isolated form Alexandrium catenella lab strain.</title>
        <authorList>
            <person name="Gajardo G."/>
            <person name="Ueki S."/>
            <person name="Maruyama F."/>
        </authorList>
    </citation>
    <scope>NUCLEOTIDE SEQUENCE [LARGE SCALE GENOMIC DNA]</scope>
    <source>
        <strain evidence="1 2">IFOP_LL358</strain>
    </source>
</reference>
<evidence type="ECO:0000313" key="2">
    <source>
        <dbReference type="Proteomes" id="UP001275436"/>
    </source>
</evidence>
<gene>
    <name evidence="1" type="ORF">MACH08_10140</name>
</gene>
<accession>A0ABQ5TJC7</accession>
<keyword evidence="2" id="KW-1185">Reference proteome</keyword>